<comment type="caution">
    <text evidence="2">The sequence shown here is derived from an EMBL/GenBank/DDBJ whole genome shotgun (WGS) entry which is preliminary data.</text>
</comment>
<dbReference type="OrthoDB" id="6493237at2759"/>
<dbReference type="EMBL" id="JABSTR010000009">
    <property type="protein sequence ID" value="KAH9379364.1"/>
    <property type="molecule type" value="Genomic_DNA"/>
</dbReference>
<dbReference type="SUPFAM" id="SSF52047">
    <property type="entry name" value="RNI-like"/>
    <property type="match status" value="2"/>
</dbReference>
<dbReference type="InterPro" id="IPR052201">
    <property type="entry name" value="LRR-containing_regulator"/>
</dbReference>
<reference evidence="2 3" key="1">
    <citation type="journal article" date="2020" name="Cell">
        <title>Large-Scale Comparative Analyses of Tick Genomes Elucidate Their Genetic Diversity and Vector Capacities.</title>
        <authorList>
            <consortium name="Tick Genome and Microbiome Consortium (TIGMIC)"/>
            <person name="Jia N."/>
            <person name="Wang J."/>
            <person name="Shi W."/>
            <person name="Du L."/>
            <person name="Sun Y."/>
            <person name="Zhan W."/>
            <person name="Jiang J.F."/>
            <person name="Wang Q."/>
            <person name="Zhang B."/>
            <person name="Ji P."/>
            <person name="Bell-Sakyi L."/>
            <person name="Cui X.M."/>
            <person name="Yuan T.T."/>
            <person name="Jiang B.G."/>
            <person name="Yang W.F."/>
            <person name="Lam T.T."/>
            <person name="Chang Q.C."/>
            <person name="Ding S.J."/>
            <person name="Wang X.J."/>
            <person name="Zhu J.G."/>
            <person name="Ruan X.D."/>
            <person name="Zhao L."/>
            <person name="Wei J.T."/>
            <person name="Ye R.Z."/>
            <person name="Que T.C."/>
            <person name="Du C.H."/>
            <person name="Zhou Y.H."/>
            <person name="Cheng J.X."/>
            <person name="Dai P.F."/>
            <person name="Guo W.B."/>
            <person name="Han X.H."/>
            <person name="Huang E.J."/>
            <person name="Li L.F."/>
            <person name="Wei W."/>
            <person name="Gao Y.C."/>
            <person name="Liu J.Z."/>
            <person name="Shao H.Z."/>
            <person name="Wang X."/>
            <person name="Wang C.C."/>
            <person name="Yang T.C."/>
            <person name="Huo Q.B."/>
            <person name="Li W."/>
            <person name="Chen H.Y."/>
            <person name="Chen S.E."/>
            <person name="Zhou L.G."/>
            <person name="Ni X.B."/>
            <person name="Tian J.H."/>
            <person name="Sheng Y."/>
            <person name="Liu T."/>
            <person name="Pan Y.S."/>
            <person name="Xia L.Y."/>
            <person name="Li J."/>
            <person name="Zhao F."/>
            <person name="Cao W.C."/>
        </authorList>
    </citation>
    <scope>NUCLEOTIDE SEQUENCE [LARGE SCALE GENOMIC DNA]</scope>
    <source>
        <strain evidence="2">HaeL-2018</strain>
    </source>
</reference>
<organism evidence="2 3">
    <name type="scientific">Haemaphysalis longicornis</name>
    <name type="common">Bush tick</name>
    <dbReference type="NCBI Taxonomy" id="44386"/>
    <lineage>
        <taxon>Eukaryota</taxon>
        <taxon>Metazoa</taxon>
        <taxon>Ecdysozoa</taxon>
        <taxon>Arthropoda</taxon>
        <taxon>Chelicerata</taxon>
        <taxon>Arachnida</taxon>
        <taxon>Acari</taxon>
        <taxon>Parasitiformes</taxon>
        <taxon>Ixodida</taxon>
        <taxon>Ixodoidea</taxon>
        <taxon>Ixodidae</taxon>
        <taxon>Haemaphysalinae</taxon>
        <taxon>Haemaphysalis</taxon>
    </lineage>
</organism>
<keyword evidence="3" id="KW-1185">Reference proteome</keyword>
<dbReference type="VEuPathDB" id="VectorBase:HLOH_049259"/>
<sequence>MTNQTSDVAPPRSNDMSYPEQIVARLKARALRFELACTQADDCDCWLFGELDAWNKVLTLVSLELIEAVPGRLALRSTPTQQRQYRSEEELYNAAYVFCWLPKVHRCVQSIRLEGADLEIFYRPAFALASALGRSCNIRDLALRGTPNTFICEEELVEGLAGLSVLENFEFACFLVNMTIASHLVALLRRNVKQITSVVIESNRMSYTITNHLLRALHSCHALNHLSLANNPLDPTCARTLSRLLRASKTLKKLDLSGCFRLNADIRTLSDALHANTSLLELSLGRCQTNLVSVLEALKVNNTLQRMDLTRSALDDNEVATLASALQRNAGLRHLVLEQCGINDDAADALAGALQTNCTLETLNLKSNRVSVTGVAAFCEALRNNDTVKMVLFCSVLGSHQDRTNLSFVMDEDKGYGRIQMTWCAVDIPPLSAAVSRDSDSPTELHLGPIHQLDEESVCALLENLATNTRVLVLTIELGQRCKQAIDALCSALPQNQSIRRFGVTAAIDNASDFGMFSLVAKALVLNNTVTDVSMQSEITSLRSIKSIALLLSKNTGITKLAVNINQAFPIKRLAILSRGLTKNKNVSEFPLPEQSSANCVTRRVLNALRRNACLQNSAIRFVTKQRQDRRAAQAFEELCGSASFLAQVMEVMGQSEEEARSTALSARHYIQTNYFRLVGVVRESVACYPSSEAFS</sequence>
<keyword evidence="1" id="KW-0677">Repeat</keyword>
<evidence type="ECO:0000313" key="2">
    <source>
        <dbReference type="EMBL" id="KAH9379364.1"/>
    </source>
</evidence>
<dbReference type="Pfam" id="PF13516">
    <property type="entry name" value="LRR_6"/>
    <property type="match status" value="1"/>
</dbReference>
<name>A0A9J6GYC4_HAELO</name>
<gene>
    <name evidence="2" type="ORF">HPB48_013632</name>
</gene>
<dbReference type="AlphaFoldDB" id="A0A9J6GYC4"/>
<dbReference type="InterPro" id="IPR032675">
    <property type="entry name" value="LRR_dom_sf"/>
</dbReference>
<dbReference type="SMART" id="SM00368">
    <property type="entry name" value="LRR_RI"/>
    <property type="match status" value="4"/>
</dbReference>
<dbReference type="OMA" id="LPRVHRC"/>
<dbReference type="PANTHER" id="PTHR24111">
    <property type="entry name" value="LEUCINE-RICH REPEAT-CONTAINING PROTEIN 34"/>
    <property type="match status" value="1"/>
</dbReference>
<dbReference type="PANTHER" id="PTHR24111:SF0">
    <property type="entry name" value="LEUCINE-RICH REPEAT-CONTAINING PROTEIN"/>
    <property type="match status" value="1"/>
</dbReference>
<dbReference type="InterPro" id="IPR001611">
    <property type="entry name" value="Leu-rich_rpt"/>
</dbReference>
<evidence type="ECO:0000313" key="3">
    <source>
        <dbReference type="Proteomes" id="UP000821853"/>
    </source>
</evidence>
<accession>A0A9J6GYC4</accession>
<dbReference type="Gene3D" id="3.80.10.10">
    <property type="entry name" value="Ribonuclease Inhibitor"/>
    <property type="match status" value="3"/>
</dbReference>
<proteinExistence type="predicted"/>
<dbReference type="Proteomes" id="UP000821853">
    <property type="component" value="Unassembled WGS sequence"/>
</dbReference>
<protein>
    <submittedName>
        <fullName evidence="2">Uncharacterized protein</fullName>
    </submittedName>
</protein>
<evidence type="ECO:0000256" key="1">
    <source>
        <dbReference type="ARBA" id="ARBA00022737"/>
    </source>
</evidence>